<evidence type="ECO:0000256" key="3">
    <source>
        <dbReference type="ARBA" id="ARBA00013252"/>
    </source>
</evidence>
<proteinExistence type="inferred from homology"/>
<dbReference type="NCBIfam" id="NF002020">
    <property type="entry name" value="PRK00823.1-5"/>
    <property type="match status" value="1"/>
</dbReference>
<accession>A0A7R8ZGW6</accession>
<evidence type="ECO:0000256" key="5">
    <source>
        <dbReference type="ARBA" id="ARBA00030497"/>
    </source>
</evidence>
<dbReference type="GO" id="GO:0008124">
    <property type="term" value="F:4-alpha-hydroxytetrahydrobiopterin dehydratase activity"/>
    <property type="evidence" value="ECO:0007669"/>
    <property type="project" value="UniProtKB-EC"/>
</dbReference>
<feature type="compositionally biased region" description="Basic and acidic residues" evidence="7">
    <location>
        <begin position="1"/>
        <end position="10"/>
    </location>
</feature>
<dbReference type="HAMAP" id="MF_00434">
    <property type="entry name" value="Pterin_4_alpha"/>
    <property type="match status" value="1"/>
</dbReference>
<evidence type="ECO:0000256" key="6">
    <source>
        <dbReference type="ARBA" id="ARBA00031023"/>
    </source>
</evidence>
<dbReference type="Pfam" id="PF01329">
    <property type="entry name" value="Pterin_4a"/>
    <property type="match status" value="1"/>
</dbReference>
<feature type="compositionally biased region" description="Basic and acidic residues" evidence="7">
    <location>
        <begin position="46"/>
        <end position="56"/>
    </location>
</feature>
<dbReference type="Gene3D" id="3.30.1360.20">
    <property type="entry name" value="Transcriptional coactivator/pterin dehydratase"/>
    <property type="match status" value="1"/>
</dbReference>
<gene>
    <name evidence="8" type="ORF">CTOB1V02_LOCUS1775</name>
</gene>
<evidence type="ECO:0000313" key="8">
    <source>
        <dbReference type="EMBL" id="CAD7223796.1"/>
    </source>
</evidence>
<comment type="catalytic activity">
    <reaction evidence="1">
        <text>(4aS,6R)-4a-hydroxy-L-erythro-5,6,7,8-tetrahydrobiopterin = (6R)-L-erythro-6,7-dihydrobiopterin + H2O</text>
        <dbReference type="Rhea" id="RHEA:11920"/>
        <dbReference type="ChEBI" id="CHEBI:15377"/>
        <dbReference type="ChEBI" id="CHEBI:15642"/>
        <dbReference type="ChEBI" id="CHEBI:43120"/>
        <dbReference type="EC" id="4.2.1.96"/>
    </reaction>
</comment>
<dbReference type="SUPFAM" id="SSF55248">
    <property type="entry name" value="PCD-like"/>
    <property type="match status" value="1"/>
</dbReference>
<dbReference type="EMBL" id="OB660255">
    <property type="protein sequence ID" value="CAD7223796.1"/>
    <property type="molecule type" value="Genomic_DNA"/>
</dbReference>
<dbReference type="FunFam" id="3.30.1360.20:FF:000001">
    <property type="entry name" value="Pterin-4-alpha-carbinolamine dehydratase 2"/>
    <property type="match status" value="1"/>
</dbReference>
<dbReference type="AlphaFoldDB" id="A0A7R8ZGW6"/>
<evidence type="ECO:0000256" key="4">
    <source>
        <dbReference type="ARBA" id="ARBA00023239"/>
    </source>
</evidence>
<sequence>MRLEEVKAEAPETIPTPTEEQGKEEKVPDVAAEVEVETAEAADTSSPKEESSRGPEEGAVSLWCSDIESQGQRMLNLVRSGFLRGVFRDTSSLWSCAGLKVSPLIAARTMASQREVATKLTDEERSQQLPALLAKNWSQVDGRDAIKKQFIFKNFNEAFGFMTRVALKAETMDHHPEWFNVYNKVDVTLATHECQGLSKRDVTLAKFMDNVAGM</sequence>
<evidence type="ECO:0000256" key="7">
    <source>
        <dbReference type="SAM" id="MobiDB-lite"/>
    </source>
</evidence>
<evidence type="ECO:0000256" key="1">
    <source>
        <dbReference type="ARBA" id="ARBA00001554"/>
    </source>
</evidence>
<feature type="region of interest" description="Disordered" evidence="7">
    <location>
        <begin position="1"/>
        <end position="59"/>
    </location>
</feature>
<dbReference type="EC" id="4.2.1.96" evidence="3"/>
<dbReference type="CDD" id="cd00914">
    <property type="entry name" value="PCD_DCoH_subfamily_b"/>
    <property type="match status" value="1"/>
</dbReference>
<organism evidence="8">
    <name type="scientific">Cyprideis torosa</name>
    <dbReference type="NCBI Taxonomy" id="163714"/>
    <lineage>
        <taxon>Eukaryota</taxon>
        <taxon>Metazoa</taxon>
        <taxon>Ecdysozoa</taxon>
        <taxon>Arthropoda</taxon>
        <taxon>Crustacea</taxon>
        <taxon>Oligostraca</taxon>
        <taxon>Ostracoda</taxon>
        <taxon>Podocopa</taxon>
        <taxon>Podocopida</taxon>
        <taxon>Cytherocopina</taxon>
        <taxon>Cytheroidea</taxon>
        <taxon>Cytherideidae</taxon>
        <taxon>Cyprideis</taxon>
    </lineage>
</organism>
<protein>
    <recommendedName>
        <fullName evidence="3">4a-hydroxytetrahydrobiopterin dehydratase</fullName>
        <ecNumber evidence="3">4.2.1.96</ecNumber>
    </recommendedName>
    <alternativeName>
        <fullName evidence="5">4-alpha-hydroxy-tetrahydropterin dehydratase</fullName>
    </alternativeName>
    <alternativeName>
        <fullName evidence="6">Pterin carbinolamine dehydratase</fullName>
    </alternativeName>
</protein>
<dbReference type="PANTHER" id="PTHR12599:SF0">
    <property type="entry name" value="PTERIN-4-ALPHA-CARBINOLAMINE DEHYDRATASE"/>
    <property type="match status" value="1"/>
</dbReference>
<dbReference type="NCBIfam" id="NF002018">
    <property type="entry name" value="PRK00823.1-3"/>
    <property type="match status" value="1"/>
</dbReference>
<keyword evidence="4" id="KW-0456">Lyase</keyword>
<dbReference type="PANTHER" id="PTHR12599">
    <property type="entry name" value="PTERIN-4-ALPHA-CARBINOLAMINE DEHYDRATASE"/>
    <property type="match status" value="1"/>
</dbReference>
<evidence type="ECO:0000256" key="2">
    <source>
        <dbReference type="ARBA" id="ARBA00006472"/>
    </source>
</evidence>
<dbReference type="InterPro" id="IPR036428">
    <property type="entry name" value="PCD_sf"/>
</dbReference>
<dbReference type="GO" id="GO:0006729">
    <property type="term" value="P:tetrahydrobiopterin biosynthetic process"/>
    <property type="evidence" value="ECO:0007669"/>
    <property type="project" value="InterPro"/>
</dbReference>
<comment type="similarity">
    <text evidence="2">Belongs to the pterin-4-alpha-carbinolamine dehydratase family.</text>
</comment>
<name>A0A7R8ZGW6_9CRUS</name>
<dbReference type="InterPro" id="IPR001533">
    <property type="entry name" value="Pterin_deHydtase"/>
</dbReference>
<reference evidence="8" key="1">
    <citation type="submission" date="2020-11" db="EMBL/GenBank/DDBJ databases">
        <authorList>
            <person name="Tran Van P."/>
        </authorList>
    </citation>
    <scope>NUCLEOTIDE SEQUENCE</scope>
</reference>
<dbReference type="OrthoDB" id="277398at2759"/>